<dbReference type="InterPro" id="IPR037185">
    <property type="entry name" value="EmrE-like"/>
</dbReference>
<evidence type="ECO:0000256" key="4">
    <source>
        <dbReference type="ARBA" id="ARBA00022989"/>
    </source>
</evidence>
<feature type="domain" description="EamA" evidence="7">
    <location>
        <begin position="156"/>
        <end position="289"/>
    </location>
</feature>
<accession>A0A7W6D7A3</accession>
<keyword evidence="2" id="KW-1003">Cell membrane</keyword>
<feature type="transmembrane region" description="Helical" evidence="6">
    <location>
        <begin position="275"/>
        <end position="293"/>
    </location>
</feature>
<evidence type="ECO:0000313" key="8">
    <source>
        <dbReference type="EMBL" id="MBB3977229.1"/>
    </source>
</evidence>
<dbReference type="GO" id="GO:0005886">
    <property type="term" value="C:plasma membrane"/>
    <property type="evidence" value="ECO:0007669"/>
    <property type="project" value="UniProtKB-SubCell"/>
</dbReference>
<dbReference type="PANTHER" id="PTHR42920:SF11">
    <property type="entry name" value="INNER MEMBRANE PROTEIN YTFF"/>
    <property type="match status" value="1"/>
</dbReference>
<dbReference type="SUPFAM" id="SSF103481">
    <property type="entry name" value="Multidrug resistance efflux transporter EmrE"/>
    <property type="match status" value="2"/>
</dbReference>
<evidence type="ECO:0000313" key="9">
    <source>
        <dbReference type="Proteomes" id="UP000574761"/>
    </source>
</evidence>
<evidence type="ECO:0000256" key="6">
    <source>
        <dbReference type="SAM" id="Phobius"/>
    </source>
</evidence>
<evidence type="ECO:0000259" key="7">
    <source>
        <dbReference type="Pfam" id="PF00892"/>
    </source>
</evidence>
<dbReference type="InterPro" id="IPR000620">
    <property type="entry name" value="EamA_dom"/>
</dbReference>
<gene>
    <name evidence="8" type="ORF">GGQ64_002435</name>
</gene>
<dbReference type="EMBL" id="JACIEE010000005">
    <property type="protein sequence ID" value="MBB3977229.1"/>
    <property type="molecule type" value="Genomic_DNA"/>
</dbReference>
<feature type="transmembrane region" description="Helical" evidence="6">
    <location>
        <begin position="249"/>
        <end position="269"/>
    </location>
</feature>
<dbReference type="InterPro" id="IPR051258">
    <property type="entry name" value="Diverse_Substrate_Transporter"/>
</dbReference>
<feature type="transmembrane region" description="Helical" evidence="6">
    <location>
        <begin position="36"/>
        <end position="55"/>
    </location>
</feature>
<evidence type="ECO:0000256" key="1">
    <source>
        <dbReference type="ARBA" id="ARBA00004651"/>
    </source>
</evidence>
<feature type="domain" description="EamA" evidence="7">
    <location>
        <begin position="8"/>
        <end position="141"/>
    </location>
</feature>
<organism evidence="8 9">
    <name type="scientific">Mycoplana azooxidifex</name>
    <dbReference type="NCBI Taxonomy" id="1636188"/>
    <lineage>
        <taxon>Bacteria</taxon>
        <taxon>Pseudomonadati</taxon>
        <taxon>Pseudomonadota</taxon>
        <taxon>Alphaproteobacteria</taxon>
        <taxon>Hyphomicrobiales</taxon>
        <taxon>Rhizobiaceae</taxon>
        <taxon>Mycoplana</taxon>
    </lineage>
</organism>
<feature type="transmembrane region" description="Helical" evidence="6">
    <location>
        <begin position="186"/>
        <end position="204"/>
    </location>
</feature>
<name>A0A7W6D7A3_9HYPH</name>
<comment type="caution">
    <text evidence="8">The sequence shown here is derived from an EMBL/GenBank/DDBJ whole genome shotgun (WGS) entry which is preliminary data.</text>
</comment>
<evidence type="ECO:0000256" key="5">
    <source>
        <dbReference type="ARBA" id="ARBA00023136"/>
    </source>
</evidence>
<feature type="transmembrane region" description="Helical" evidence="6">
    <location>
        <begin position="216"/>
        <end position="237"/>
    </location>
</feature>
<proteinExistence type="predicted"/>
<sequence length="298" mass="32574">MTAVNRRAYFYLCVTTFLWGGNSVAGKLAIGHVSPMMLTTLRWLIAVVIIIAFMTPQIRRDWAQIKAHWLLLFLYGAAGFTLFNALLYTAVGYTSVINVVLEQAGIPMLIFVMNFALFRTPASPAQLVGFGVTLLGVLVTSAHGDLTSLLELEFNFGDTLMLMACLVYAVYTVALRWKPVMHWQSFIAAPALGALISSLPLLWWEASAGRAILPDATGWAIVLYAAIFPSLMSQVLWVRGVELIGPNRAGLFINAIPVFGMLLSIVLVGETFQPFHFVAIGLVLSGIAIAEWGRPKPV</sequence>
<dbReference type="Proteomes" id="UP000574761">
    <property type="component" value="Unassembled WGS sequence"/>
</dbReference>
<dbReference type="Pfam" id="PF00892">
    <property type="entry name" value="EamA"/>
    <property type="match status" value="2"/>
</dbReference>
<feature type="transmembrane region" description="Helical" evidence="6">
    <location>
        <begin position="96"/>
        <end position="118"/>
    </location>
</feature>
<comment type="subcellular location">
    <subcellularLocation>
        <location evidence="1">Cell membrane</location>
        <topology evidence="1">Multi-pass membrane protein</topology>
    </subcellularLocation>
</comment>
<keyword evidence="5 6" id="KW-0472">Membrane</keyword>
<keyword evidence="4 6" id="KW-1133">Transmembrane helix</keyword>
<keyword evidence="3 6" id="KW-0812">Transmembrane</keyword>
<feature type="transmembrane region" description="Helical" evidence="6">
    <location>
        <begin position="9"/>
        <end position="30"/>
    </location>
</feature>
<protein>
    <submittedName>
        <fullName evidence="8">Drug/metabolite transporter (DMT)-like permease</fullName>
    </submittedName>
</protein>
<feature type="transmembrane region" description="Helical" evidence="6">
    <location>
        <begin position="67"/>
        <end position="90"/>
    </location>
</feature>
<evidence type="ECO:0000256" key="3">
    <source>
        <dbReference type="ARBA" id="ARBA00022692"/>
    </source>
</evidence>
<feature type="transmembrane region" description="Helical" evidence="6">
    <location>
        <begin position="156"/>
        <end position="174"/>
    </location>
</feature>
<dbReference type="PANTHER" id="PTHR42920">
    <property type="entry name" value="OS03G0707200 PROTEIN-RELATED"/>
    <property type="match status" value="1"/>
</dbReference>
<keyword evidence="9" id="KW-1185">Reference proteome</keyword>
<feature type="transmembrane region" description="Helical" evidence="6">
    <location>
        <begin position="125"/>
        <end position="144"/>
    </location>
</feature>
<evidence type="ECO:0000256" key="2">
    <source>
        <dbReference type="ARBA" id="ARBA00022475"/>
    </source>
</evidence>
<reference evidence="8 9" key="1">
    <citation type="submission" date="2020-08" db="EMBL/GenBank/DDBJ databases">
        <title>Genomic Encyclopedia of Type Strains, Phase IV (KMG-IV): sequencing the most valuable type-strain genomes for metagenomic binning, comparative biology and taxonomic classification.</title>
        <authorList>
            <person name="Goeker M."/>
        </authorList>
    </citation>
    <scope>NUCLEOTIDE SEQUENCE [LARGE SCALE GENOMIC DNA]</scope>
    <source>
        <strain evidence="8 9">DSM 100211</strain>
    </source>
</reference>
<dbReference type="AlphaFoldDB" id="A0A7W6D7A3"/>